<comment type="caution">
    <text evidence="1">The sequence shown here is derived from an EMBL/GenBank/DDBJ whole genome shotgun (WGS) entry which is preliminary data.</text>
</comment>
<dbReference type="EMBL" id="BLXT01000816">
    <property type="protein sequence ID" value="GFN80301.1"/>
    <property type="molecule type" value="Genomic_DNA"/>
</dbReference>
<protein>
    <submittedName>
        <fullName evidence="1">Uncharacterized protein</fullName>
    </submittedName>
</protein>
<sequence length="143" mass="15686">MAIALHTSIRLETALPCEIFSVHLERRTRRPAASGSQENEVLASSPIPSLLFTKNQDFMAYIIFYWHGKSDGSRGSSQGPQLQDLPAVGLLQPSGPSFSPKNYLSTALCALFLLELATLTASPPHVLTHTEGETQPAFYRLPY</sequence>
<proteinExistence type="predicted"/>
<evidence type="ECO:0000313" key="2">
    <source>
        <dbReference type="Proteomes" id="UP000735302"/>
    </source>
</evidence>
<dbReference type="AlphaFoldDB" id="A0AAV3YDW0"/>
<evidence type="ECO:0000313" key="1">
    <source>
        <dbReference type="EMBL" id="GFN80301.1"/>
    </source>
</evidence>
<reference evidence="1 2" key="1">
    <citation type="journal article" date="2021" name="Elife">
        <title>Chloroplast acquisition without the gene transfer in kleptoplastic sea slugs, Plakobranchus ocellatus.</title>
        <authorList>
            <person name="Maeda T."/>
            <person name="Takahashi S."/>
            <person name="Yoshida T."/>
            <person name="Shimamura S."/>
            <person name="Takaki Y."/>
            <person name="Nagai Y."/>
            <person name="Toyoda A."/>
            <person name="Suzuki Y."/>
            <person name="Arimoto A."/>
            <person name="Ishii H."/>
            <person name="Satoh N."/>
            <person name="Nishiyama T."/>
            <person name="Hasebe M."/>
            <person name="Maruyama T."/>
            <person name="Minagawa J."/>
            <person name="Obokata J."/>
            <person name="Shigenobu S."/>
        </authorList>
    </citation>
    <scope>NUCLEOTIDE SEQUENCE [LARGE SCALE GENOMIC DNA]</scope>
</reference>
<gene>
    <name evidence="1" type="ORF">PoB_000680700</name>
</gene>
<name>A0AAV3YDW0_9GAST</name>
<organism evidence="1 2">
    <name type="scientific">Plakobranchus ocellatus</name>
    <dbReference type="NCBI Taxonomy" id="259542"/>
    <lineage>
        <taxon>Eukaryota</taxon>
        <taxon>Metazoa</taxon>
        <taxon>Spiralia</taxon>
        <taxon>Lophotrochozoa</taxon>
        <taxon>Mollusca</taxon>
        <taxon>Gastropoda</taxon>
        <taxon>Heterobranchia</taxon>
        <taxon>Euthyneura</taxon>
        <taxon>Panpulmonata</taxon>
        <taxon>Sacoglossa</taxon>
        <taxon>Placobranchoidea</taxon>
        <taxon>Plakobranchidae</taxon>
        <taxon>Plakobranchus</taxon>
    </lineage>
</organism>
<dbReference type="Proteomes" id="UP000735302">
    <property type="component" value="Unassembled WGS sequence"/>
</dbReference>
<keyword evidence="2" id="KW-1185">Reference proteome</keyword>
<accession>A0AAV3YDW0</accession>